<reference evidence="4 5" key="1">
    <citation type="submission" date="2016-10" db="EMBL/GenBank/DDBJ databases">
        <authorList>
            <person name="Varghese N."/>
            <person name="Submissions S."/>
        </authorList>
    </citation>
    <scope>NUCLEOTIDE SEQUENCE [LARGE SCALE GENOMIC DNA]</scope>
    <source>
        <strain evidence="4 5">WCC6</strain>
    </source>
</reference>
<dbReference type="CDD" id="cd00885">
    <property type="entry name" value="cinA"/>
    <property type="match status" value="1"/>
</dbReference>
<dbReference type="SMART" id="SM00852">
    <property type="entry name" value="MoCF_biosynth"/>
    <property type="match status" value="1"/>
</dbReference>
<dbReference type="EMBL" id="FNOP01000002">
    <property type="protein sequence ID" value="SDW48454.1"/>
    <property type="molecule type" value="Genomic_DNA"/>
</dbReference>
<dbReference type="Gene3D" id="3.90.950.20">
    <property type="entry name" value="CinA-like"/>
    <property type="match status" value="1"/>
</dbReference>
<comment type="caution">
    <text evidence="4">The sequence shown here is derived from an EMBL/GenBank/DDBJ whole genome shotgun (WGS) entry which is preliminary data.</text>
</comment>
<dbReference type="HAMAP" id="MF_00226_B">
    <property type="entry name" value="CinA_B"/>
    <property type="match status" value="1"/>
</dbReference>
<gene>
    <name evidence="1" type="primary">cinA</name>
    <name evidence="4" type="ORF">SAMN05216495_10232</name>
</gene>
<dbReference type="InterPro" id="IPR036653">
    <property type="entry name" value="CinA-like_C"/>
</dbReference>
<dbReference type="PANTHER" id="PTHR13939:SF0">
    <property type="entry name" value="NMN AMIDOHYDROLASE-LIKE PROTEIN YFAY"/>
    <property type="match status" value="1"/>
</dbReference>
<dbReference type="NCBIfam" id="TIGR00177">
    <property type="entry name" value="molyb_syn"/>
    <property type="match status" value="1"/>
</dbReference>
<dbReference type="InterPro" id="IPR036425">
    <property type="entry name" value="MoaB/Mog-like_dom_sf"/>
</dbReference>
<dbReference type="NCBIfam" id="NF001813">
    <property type="entry name" value="PRK00549.1"/>
    <property type="match status" value="1"/>
</dbReference>
<dbReference type="Pfam" id="PF18146">
    <property type="entry name" value="CinA_KH"/>
    <property type="match status" value="1"/>
</dbReference>
<dbReference type="NCBIfam" id="TIGR00199">
    <property type="entry name" value="PncC_domain"/>
    <property type="match status" value="1"/>
</dbReference>
<dbReference type="InterPro" id="IPR050101">
    <property type="entry name" value="CinA"/>
</dbReference>
<dbReference type="NCBIfam" id="TIGR00200">
    <property type="entry name" value="cinA_nterm"/>
    <property type="match status" value="1"/>
</dbReference>
<dbReference type="Proteomes" id="UP000182379">
    <property type="component" value="Unassembled WGS sequence"/>
</dbReference>
<protein>
    <recommendedName>
        <fullName evidence="1">Putative competence-damage inducible protein</fullName>
    </recommendedName>
</protein>
<dbReference type="PIRSF" id="PIRSF006728">
    <property type="entry name" value="CinA"/>
    <property type="match status" value="1"/>
</dbReference>
<evidence type="ECO:0000259" key="3">
    <source>
        <dbReference type="SMART" id="SM00852"/>
    </source>
</evidence>
<dbReference type="RefSeq" id="WP_074704282.1">
    <property type="nucleotide sequence ID" value="NZ_DCJM01000048.1"/>
</dbReference>
<dbReference type="SUPFAM" id="SSF142433">
    <property type="entry name" value="CinA-like"/>
    <property type="match status" value="1"/>
</dbReference>
<keyword evidence="2" id="KW-0175">Coiled coil</keyword>
<dbReference type="InterPro" id="IPR001453">
    <property type="entry name" value="MoaB/Mog_dom"/>
</dbReference>
<dbReference type="Gene3D" id="3.30.70.2860">
    <property type="match status" value="1"/>
</dbReference>
<dbReference type="Pfam" id="PF00994">
    <property type="entry name" value="MoCF_biosynth"/>
    <property type="match status" value="1"/>
</dbReference>
<name>A0A1H2TZ86_ACIFE</name>
<comment type="similarity">
    <text evidence="1">Belongs to the CinA family.</text>
</comment>
<dbReference type="SUPFAM" id="SSF53218">
    <property type="entry name" value="Molybdenum cofactor biosynthesis proteins"/>
    <property type="match status" value="1"/>
</dbReference>
<proteinExistence type="inferred from homology"/>
<organism evidence="4 5">
    <name type="scientific">Acidaminococcus fermentans</name>
    <dbReference type="NCBI Taxonomy" id="905"/>
    <lineage>
        <taxon>Bacteria</taxon>
        <taxon>Bacillati</taxon>
        <taxon>Bacillota</taxon>
        <taxon>Negativicutes</taxon>
        <taxon>Acidaminococcales</taxon>
        <taxon>Acidaminococcaceae</taxon>
        <taxon>Acidaminococcus</taxon>
    </lineage>
</organism>
<dbReference type="Gene3D" id="3.40.980.10">
    <property type="entry name" value="MoaB/Mog-like domain"/>
    <property type="match status" value="1"/>
</dbReference>
<evidence type="ECO:0000256" key="1">
    <source>
        <dbReference type="HAMAP-Rule" id="MF_00226"/>
    </source>
</evidence>
<dbReference type="InterPro" id="IPR008136">
    <property type="entry name" value="CinA_C"/>
</dbReference>
<evidence type="ECO:0000313" key="4">
    <source>
        <dbReference type="EMBL" id="SDW48454.1"/>
    </source>
</evidence>
<dbReference type="InterPro" id="IPR041424">
    <property type="entry name" value="CinA_KH"/>
</dbReference>
<feature type="coiled-coil region" evidence="2">
    <location>
        <begin position="223"/>
        <end position="250"/>
    </location>
</feature>
<dbReference type="InterPro" id="IPR008135">
    <property type="entry name" value="Competence-induced_CinA"/>
</dbReference>
<dbReference type="PANTHER" id="PTHR13939">
    <property type="entry name" value="NICOTINAMIDE-NUCLEOTIDE AMIDOHYDROLASE PNCC"/>
    <property type="match status" value="1"/>
</dbReference>
<evidence type="ECO:0000313" key="5">
    <source>
        <dbReference type="Proteomes" id="UP000182379"/>
    </source>
</evidence>
<evidence type="ECO:0000256" key="2">
    <source>
        <dbReference type="SAM" id="Coils"/>
    </source>
</evidence>
<sequence>MNVEVINTGTELLLGDIVNTSFQYLSRTLNDAGFNVLYQTTIGDNGDRLLEALSIALERADIIITTGGLGPTRGDITKEMVARKLHLPLVPSAFWLDKLTRYFAARHVVMTENNKKQAMIPEGAVVFNNDVGTAPGVGVWTPDHKLIVMLPGPPAETTHVFSRQVMPYLRKSYAAQGIIHSRVLHLRGLTESMVAEKLDGIIMAQTNPTIALYARKGEIIIRITAKSDTLEKAEAMNRDVEEKIRAILGSYIYGVDYETLPEALGKRLKEKNLTIAFAESCTGGLASSLVTDIPGSSEYLMGSVVSYTNDVKHRLLGVKQETLDTYTAVSEQTAREMAQGIREKIGTDLGISITGIAGPGGGTPTQPVGLVYIGAADKNGTKVLECRFKAARTTIKLRAAMNALSLAMDRVKEL</sequence>
<dbReference type="Pfam" id="PF02464">
    <property type="entry name" value="CinA"/>
    <property type="match status" value="1"/>
</dbReference>
<dbReference type="AlphaFoldDB" id="A0A1H2TZ86"/>
<feature type="domain" description="MoaB/Mog" evidence="3">
    <location>
        <begin position="4"/>
        <end position="172"/>
    </location>
</feature>
<accession>A0A1H2TZ86</accession>